<proteinExistence type="predicted"/>
<dbReference type="OrthoDB" id="9812943at2"/>
<dbReference type="CDD" id="cd02022">
    <property type="entry name" value="DPCK"/>
    <property type="match status" value="1"/>
</dbReference>
<keyword evidence="4" id="KW-0808">Transferase</keyword>
<name>A0A2P6FES6_9MOLU</name>
<sequence>MILGVYGYIGTGKTSACEYLQNKYHLTYLNADQIAKEIMQEKTTLIFLNKTFPGVVKDGVLDRPSLGTIIFTNQTANTKLNSYLWPKVRDKILTIINNNPAQDFLIEAVGLNILPLTFRAKILITAREKTVLARIAARDQQSASQTKQLLKIQKALFKDIKPDYQVKTTASLQFLYNQLDEIMREILGDKQ</sequence>
<evidence type="ECO:0000313" key="4">
    <source>
        <dbReference type="EMBL" id="PQM31957.1"/>
    </source>
</evidence>
<keyword evidence="1" id="KW-0547">Nucleotide-binding</keyword>
<dbReference type="GO" id="GO:0015937">
    <property type="term" value="P:coenzyme A biosynthetic process"/>
    <property type="evidence" value="ECO:0007669"/>
    <property type="project" value="UniProtKB-UniRule"/>
</dbReference>
<gene>
    <name evidence="4" type="primary">coaE</name>
    <name evidence="4" type="ORF">SMSRO_SF018250</name>
</gene>
<dbReference type="InterPro" id="IPR027417">
    <property type="entry name" value="P-loop_NTPase"/>
</dbReference>
<evidence type="ECO:0000256" key="1">
    <source>
        <dbReference type="ARBA" id="ARBA00022741"/>
    </source>
</evidence>
<dbReference type="AlphaFoldDB" id="A0A2P6FES6"/>
<keyword evidence="5" id="KW-1185">Reference proteome</keyword>
<dbReference type="GO" id="GO:0004140">
    <property type="term" value="F:dephospho-CoA kinase activity"/>
    <property type="evidence" value="ECO:0007669"/>
    <property type="project" value="UniProtKB-UniRule"/>
</dbReference>
<dbReference type="Proteomes" id="UP000031565">
    <property type="component" value="Unassembled WGS sequence"/>
</dbReference>
<dbReference type="EC" id="2.7.1.24" evidence="3"/>
<protein>
    <recommendedName>
        <fullName evidence="3">Dephospho-CoA kinase</fullName>
        <ecNumber evidence="3">2.7.1.24</ecNumber>
    </recommendedName>
</protein>
<evidence type="ECO:0000256" key="3">
    <source>
        <dbReference type="NCBIfam" id="TIGR00152"/>
    </source>
</evidence>
<reference evidence="4 5" key="1">
    <citation type="journal article" date="2015" name="MBio">
        <title>Genome sequence of the Drosophila melanogaster male-killing Spiroplasma strain MSRO endosymbiont.</title>
        <authorList>
            <person name="Paredes J.C."/>
            <person name="Herren J.K."/>
            <person name="Schupfer F."/>
            <person name="Marin R."/>
            <person name="Claverol S."/>
            <person name="Kuo C.H."/>
            <person name="Lemaitre B."/>
            <person name="Beven L."/>
        </authorList>
    </citation>
    <scope>NUCLEOTIDE SEQUENCE [LARGE SCALE GENOMIC DNA]</scope>
    <source>
        <strain evidence="4 5">MSRO</strain>
    </source>
</reference>
<keyword evidence="4" id="KW-0418">Kinase</keyword>
<dbReference type="NCBIfam" id="TIGR00152">
    <property type="entry name" value="dephospho-CoA kinase"/>
    <property type="match status" value="1"/>
</dbReference>
<dbReference type="GO" id="GO:0005737">
    <property type="term" value="C:cytoplasm"/>
    <property type="evidence" value="ECO:0007669"/>
    <property type="project" value="UniProtKB-UniRule"/>
</dbReference>
<evidence type="ECO:0000313" key="5">
    <source>
        <dbReference type="Proteomes" id="UP000031565"/>
    </source>
</evidence>
<evidence type="ECO:0000256" key="2">
    <source>
        <dbReference type="ARBA" id="ARBA00022840"/>
    </source>
</evidence>
<accession>A0A2P6FES6</accession>
<organism evidence="4 5">
    <name type="scientific">Spiroplasma poulsonii</name>
    <dbReference type="NCBI Taxonomy" id="2138"/>
    <lineage>
        <taxon>Bacteria</taxon>
        <taxon>Bacillati</taxon>
        <taxon>Mycoplasmatota</taxon>
        <taxon>Mollicutes</taxon>
        <taxon>Entomoplasmatales</taxon>
        <taxon>Spiroplasmataceae</taxon>
        <taxon>Spiroplasma</taxon>
    </lineage>
</organism>
<dbReference type="SUPFAM" id="SSF52540">
    <property type="entry name" value="P-loop containing nucleoside triphosphate hydrolases"/>
    <property type="match status" value="1"/>
</dbReference>
<comment type="caution">
    <text evidence="4">The sequence shown here is derived from an EMBL/GenBank/DDBJ whole genome shotgun (WGS) entry which is preliminary data.</text>
</comment>
<dbReference type="GO" id="GO:0005524">
    <property type="term" value="F:ATP binding"/>
    <property type="evidence" value="ECO:0007669"/>
    <property type="project" value="UniProtKB-KW"/>
</dbReference>
<dbReference type="PROSITE" id="PS51219">
    <property type="entry name" value="DPCK"/>
    <property type="match status" value="1"/>
</dbReference>
<dbReference type="Gene3D" id="3.40.50.300">
    <property type="entry name" value="P-loop containing nucleotide triphosphate hydrolases"/>
    <property type="match status" value="1"/>
</dbReference>
<dbReference type="STRING" id="2138.SMSRO_v1c16580"/>
<dbReference type="Pfam" id="PF01121">
    <property type="entry name" value="CoaE"/>
    <property type="match status" value="1"/>
</dbReference>
<dbReference type="RefSeq" id="WP_040093862.1">
    <property type="nucleotide sequence ID" value="NZ_CM020866.1"/>
</dbReference>
<dbReference type="InterPro" id="IPR001977">
    <property type="entry name" value="Depp_CoAkinase"/>
</dbReference>
<keyword evidence="2" id="KW-0067">ATP-binding</keyword>
<dbReference type="EMBL" id="JTLV02000001">
    <property type="protein sequence ID" value="PQM31957.1"/>
    <property type="molecule type" value="Genomic_DNA"/>
</dbReference>